<evidence type="ECO:0000313" key="8">
    <source>
        <dbReference type="VGNC" id="VGNC:75283"/>
    </source>
</evidence>
<dbReference type="InterPro" id="IPR001611">
    <property type="entry name" value="Leu-rich_rpt"/>
</dbReference>
<accession>A0A5F7ZFE1</accession>
<sequence length="879" mass="96998">MRWGHHLPRASWGSGFGRALQPPDERIPFLIHWSWPLQGERPLGPLRAFIRHHGNLADSASRFGRHGRLFPSASATEAIQRYRWNLAEWFSRLPREERQFGPTFALDTVHVDPVIRESTPDELLRPPAELALEHQPPQAGLPPLALSQLFNPDASGRRVQTVVLYGTVGTGKSTLVRKMVLDWCYGRLPAFELLIPFSCEDLSSLGPAPVSLCQLVAQRYMPLKKVLPLMAAAGSHLLFVLHGLERLNLDFRLAGTGLCSDPEQPEEPAAIIVNLLRKYMLPEASILVTTRPSAIGRIPSKYVGRYGEICGFSDTNLQKLYFQLRLNQPDCGCGSGVSAAPAQRDNLVQMLSRNLEGHHQIAAACFLPSYCWLVCATLHFLHAPTPAGQTLTSIYTSFLRLNFSGETLDSTDASNLSLMAYAARTMGKLAYEGVSSRKTYFSEEDVCGCLEAGIKTEEEFQLLHIFRRDALRFFLAPCVEPGRAGTFVFTVPAMQEYLAALYIVLGLRKTTLQKVGKEVAELVGRVGEDVSLVLGIMAKLLPLRALPLLFNLIKVVPRVFGRMVGKSREAVAQAMVLEMFREEDYYNDDVLDQMGASILGVEGPRRHPDEPPEDEVFELFPIFMGGLLSAHNRAVLAQLGCPIKNLDALENAQAIKKKLGKLGRQVLPPSELLDHLFFHYEFQNQRFSAEVLSSLRQLNLAGVRMTPVKCTVVASVLGSGRHALDEVNLASCQLDPAGLRTLMPVLLRARKLGLQLNSLGPEACKDLRDLLLHDQCQITTLRLSNNPLMAAGVALLMEGLAGNTSVTHLSLLHTGLGDEGLELLAAQLDRNRQLQELNVAYNGAGDTAALALARAAREHPSLELLQYLPDRTLQPGDEM</sequence>
<dbReference type="Bgee" id="ENSMMUG00000012189">
    <property type="expression patterns" value="Expressed in skeletal muscle tissue and 21 other cell types or tissues"/>
</dbReference>
<dbReference type="InterPro" id="IPR032675">
    <property type="entry name" value="LRR_dom_sf"/>
</dbReference>
<evidence type="ECO:0000256" key="3">
    <source>
        <dbReference type="ARBA" id="ARBA00022741"/>
    </source>
</evidence>
<dbReference type="RefSeq" id="XP_028689896.1">
    <property type="nucleotide sequence ID" value="XM_028834063.1"/>
</dbReference>
<keyword evidence="3" id="KW-0547">Nucleotide-binding</keyword>
<dbReference type="CTD" id="79671"/>
<dbReference type="Pfam" id="PF05729">
    <property type="entry name" value="NACHT"/>
    <property type="match status" value="1"/>
</dbReference>
<dbReference type="SUPFAM" id="SSF52540">
    <property type="entry name" value="P-loop containing nucleoside triphosphate hydrolases"/>
    <property type="match status" value="1"/>
</dbReference>
<name>A0A5F7ZFE1_MACMU</name>
<dbReference type="AlphaFoldDB" id="A0A5F7ZFE1"/>
<dbReference type="Pfam" id="PF13516">
    <property type="entry name" value="LRR_6"/>
    <property type="match status" value="1"/>
</dbReference>
<reference evidence="6" key="3">
    <citation type="submission" date="2025-08" db="UniProtKB">
        <authorList>
            <consortium name="Ensembl"/>
        </authorList>
    </citation>
    <scope>IDENTIFICATION</scope>
    <source>
        <strain evidence="6">17573</strain>
    </source>
</reference>
<proteinExistence type="predicted"/>
<dbReference type="FunFam" id="3.40.50.300:FF:001029">
    <property type="entry name" value="NLR family member X1"/>
    <property type="match status" value="1"/>
</dbReference>
<dbReference type="PROSITE" id="PS50837">
    <property type="entry name" value="NACHT"/>
    <property type="match status" value="1"/>
</dbReference>
<evidence type="ECO:0000259" key="5">
    <source>
        <dbReference type="PROSITE" id="PS50837"/>
    </source>
</evidence>
<feature type="domain" description="NACHT" evidence="5">
    <location>
        <begin position="160"/>
        <end position="294"/>
    </location>
</feature>
<keyword evidence="4" id="KW-0067">ATP-binding</keyword>
<reference evidence="7" key="1">
    <citation type="journal article" date="2007" name="Science">
        <title>Evolutionary and biomedical insights from the rhesus macaque genome.</title>
        <authorList>
            <person name="Gibbs R.A."/>
            <person name="Rogers J."/>
            <person name="Katze M.G."/>
            <person name="Bumgarner R."/>
            <person name="Weinstock G.M."/>
            <person name="Mardis E.R."/>
            <person name="Remington K.A."/>
            <person name="Strausberg R.L."/>
            <person name="Venter J.C."/>
            <person name="Wilson R.K."/>
            <person name="Batzer M.A."/>
            <person name="Bustamante C.D."/>
            <person name="Eichler E.E."/>
            <person name="Hahn M.W."/>
            <person name="Hardison R.C."/>
            <person name="Makova K.D."/>
            <person name="Miller W."/>
            <person name="Milosavljevic A."/>
            <person name="Palermo R.E."/>
            <person name="Siepel A."/>
            <person name="Sikela J.M."/>
            <person name="Attaway T."/>
            <person name="Bell S."/>
            <person name="Bernard K.E."/>
            <person name="Buhay C.J."/>
            <person name="Chandrabose M.N."/>
            <person name="Dao M."/>
            <person name="Davis C."/>
            <person name="Delehaunty K.D."/>
            <person name="Ding Y."/>
            <person name="Dinh H.H."/>
            <person name="Dugan-Rocha S."/>
            <person name="Fulton L.A."/>
            <person name="Gabisi R.A."/>
            <person name="Garner T.T."/>
            <person name="Godfrey J."/>
            <person name="Hawes A.C."/>
            <person name="Hernandez J."/>
            <person name="Hines S."/>
            <person name="Holder M."/>
            <person name="Hume J."/>
            <person name="Jhangiani S.N."/>
            <person name="Joshi V."/>
            <person name="Khan Z.M."/>
            <person name="Kirkness E.F."/>
            <person name="Cree A."/>
            <person name="Fowler R.G."/>
            <person name="Lee S."/>
            <person name="Lewis L.R."/>
            <person name="Li Z."/>
            <person name="Liu Y.-S."/>
            <person name="Moore S.M."/>
            <person name="Muzny D."/>
            <person name="Nazareth L.V."/>
            <person name="Ngo D.N."/>
            <person name="Okwuonu G.O."/>
            <person name="Pai G."/>
            <person name="Parker D."/>
            <person name="Paul H.A."/>
            <person name="Pfannkoch C."/>
            <person name="Pohl C.S."/>
            <person name="Rogers Y.-H.C."/>
            <person name="Ruiz S.J."/>
            <person name="Sabo A."/>
            <person name="Santibanez J."/>
            <person name="Schneider B.W."/>
            <person name="Smith S.M."/>
            <person name="Sodergren E."/>
            <person name="Svatek A.F."/>
            <person name="Utterback T.R."/>
            <person name="Vattathil S."/>
            <person name="Warren W."/>
            <person name="White C.S."/>
            <person name="Chinwalla A.T."/>
            <person name="Feng Y."/>
            <person name="Halpern A.L."/>
            <person name="Hillier L.W."/>
            <person name="Huang X."/>
            <person name="Minx P."/>
            <person name="Nelson J.O."/>
            <person name="Pepin K.H."/>
            <person name="Qin X."/>
            <person name="Sutton G.G."/>
            <person name="Venter E."/>
            <person name="Walenz B.P."/>
            <person name="Wallis J.W."/>
            <person name="Worley K.C."/>
            <person name="Yang S.-P."/>
            <person name="Jones S.M."/>
            <person name="Marra M.A."/>
            <person name="Rocchi M."/>
            <person name="Schein J.E."/>
            <person name="Baertsch R."/>
            <person name="Clarke L."/>
            <person name="Csuros M."/>
            <person name="Glasscock J."/>
            <person name="Harris R.A."/>
            <person name="Havlak P."/>
            <person name="Jackson A.R."/>
            <person name="Jiang H."/>
            <person name="Liu Y."/>
            <person name="Messina D.N."/>
            <person name="Shen Y."/>
            <person name="Song H.X.-Z."/>
            <person name="Wylie T."/>
            <person name="Zhang L."/>
            <person name="Birney E."/>
            <person name="Han K."/>
            <person name="Konkel M.K."/>
            <person name="Lee J."/>
            <person name="Smit A.F.A."/>
            <person name="Ullmer B."/>
            <person name="Wang H."/>
            <person name="Xing J."/>
            <person name="Burhans R."/>
            <person name="Cheng Z."/>
            <person name="Karro J.E."/>
            <person name="Ma J."/>
            <person name="Raney B."/>
            <person name="She X."/>
            <person name="Cox M.J."/>
            <person name="Demuth J.P."/>
            <person name="Dumas L.J."/>
            <person name="Han S.-G."/>
            <person name="Hopkins J."/>
            <person name="Karimpour-Fard A."/>
            <person name="Kim Y.H."/>
            <person name="Pollack J.R."/>
            <person name="Vinar T."/>
            <person name="Addo-Quaye C."/>
            <person name="Degenhardt J."/>
            <person name="Denby A."/>
            <person name="Hubisz M.J."/>
            <person name="Indap A."/>
            <person name="Kosiol C."/>
            <person name="Lahn B.T."/>
            <person name="Lawson H.A."/>
            <person name="Marklein A."/>
            <person name="Nielsen R."/>
            <person name="Vallender E.J."/>
            <person name="Clark A.G."/>
            <person name="Ferguson B."/>
            <person name="Hernandez R.D."/>
            <person name="Hirani K."/>
            <person name="Kehrer-Sawatzki H."/>
            <person name="Kolb J."/>
            <person name="Patil S."/>
            <person name="Pu L.-L."/>
            <person name="Ren Y."/>
            <person name="Smith D.G."/>
            <person name="Wheeler D.A."/>
            <person name="Schenck I."/>
            <person name="Ball E.V."/>
            <person name="Chen R."/>
            <person name="Cooper D.N."/>
            <person name="Giardine B."/>
            <person name="Hsu F."/>
            <person name="Kent W.J."/>
            <person name="Lesk A."/>
            <person name="Nelson D.L."/>
            <person name="O'brien W.E."/>
            <person name="Pruefer K."/>
            <person name="Stenson P.D."/>
            <person name="Wallace J.C."/>
            <person name="Ke H."/>
            <person name="Liu X.-M."/>
            <person name="Wang P."/>
            <person name="Xiang A.P."/>
            <person name="Yang F."/>
            <person name="Barber G.P."/>
            <person name="Haussler D."/>
            <person name="Karolchik D."/>
            <person name="Kern A.D."/>
            <person name="Kuhn R.M."/>
            <person name="Smith K.E."/>
            <person name="Zwieg A.S."/>
        </authorList>
    </citation>
    <scope>NUCLEOTIDE SEQUENCE [LARGE SCALE GENOMIC DNA]</scope>
    <source>
        <strain evidence="7">17573</strain>
    </source>
</reference>
<dbReference type="InterPro" id="IPR027417">
    <property type="entry name" value="P-loop_NTPase"/>
</dbReference>
<keyword evidence="2" id="KW-0677">Repeat</keyword>
<dbReference type="GeneTree" id="ENSGT00940000159493"/>
<evidence type="ECO:0000313" key="6">
    <source>
        <dbReference type="Ensembl" id="ENSMMUP00000063901.1"/>
    </source>
</evidence>
<dbReference type="InterPro" id="IPR007111">
    <property type="entry name" value="NACHT_NTPase"/>
</dbReference>
<dbReference type="VGNC" id="VGNC:75283">
    <property type="gene designation" value="NLRX1"/>
</dbReference>
<keyword evidence="7" id="KW-1185">Reference proteome</keyword>
<dbReference type="PANTHER" id="PTHR24106">
    <property type="entry name" value="NACHT, LRR AND CARD DOMAINS-CONTAINING"/>
    <property type="match status" value="1"/>
</dbReference>
<dbReference type="InterPro" id="IPR051261">
    <property type="entry name" value="NLR"/>
</dbReference>
<dbReference type="Gene3D" id="3.40.50.300">
    <property type="entry name" value="P-loop containing nucleotide triphosphate hydrolases"/>
    <property type="match status" value="1"/>
</dbReference>
<dbReference type="Ensembl" id="ENSMMUT00000086778.1">
    <property type="protein sequence ID" value="ENSMMUP00000063901.1"/>
    <property type="gene ID" value="ENSMMUG00000012189.4"/>
</dbReference>
<dbReference type="ExpressionAtlas" id="A0A5F7ZFE1">
    <property type="expression patterns" value="baseline"/>
</dbReference>
<gene>
    <name evidence="6 8" type="primary">NLRX1</name>
</gene>
<reference evidence="6" key="2">
    <citation type="submission" date="2019-01" db="EMBL/GenBank/DDBJ databases">
        <authorList>
            <person name="Graves T."/>
            <person name="Eichler E.E."/>
            <person name="Wilson R.K."/>
        </authorList>
    </citation>
    <scope>NUCLEOTIDE SEQUENCE [LARGE SCALE GENOMIC DNA]</scope>
    <source>
        <strain evidence="6">17573</strain>
    </source>
</reference>
<dbReference type="SMART" id="SM00368">
    <property type="entry name" value="LRR_RI"/>
    <property type="match status" value="6"/>
</dbReference>
<evidence type="ECO:0000256" key="4">
    <source>
        <dbReference type="ARBA" id="ARBA00022840"/>
    </source>
</evidence>
<evidence type="ECO:0000313" key="7">
    <source>
        <dbReference type="Proteomes" id="UP000006718"/>
    </source>
</evidence>
<reference evidence="6" key="4">
    <citation type="submission" date="2025-09" db="UniProtKB">
        <authorList>
            <consortium name="Ensembl"/>
        </authorList>
    </citation>
    <scope>IDENTIFICATION</scope>
    <source>
        <strain evidence="6">17573</strain>
    </source>
</reference>
<dbReference type="Proteomes" id="UP000006718">
    <property type="component" value="Chromosome 14"/>
</dbReference>
<dbReference type="GeneID" id="703981"/>
<dbReference type="SUPFAM" id="SSF52047">
    <property type="entry name" value="RNI-like"/>
    <property type="match status" value="1"/>
</dbReference>
<protein>
    <submittedName>
        <fullName evidence="6">NLR family member X1</fullName>
    </submittedName>
</protein>
<keyword evidence="1" id="KW-0433">Leucine-rich repeat</keyword>
<dbReference type="VEuPathDB" id="HostDB:ENSMMUG00000012189"/>
<organism evidence="6 7">
    <name type="scientific">Macaca mulatta</name>
    <name type="common">Rhesus macaque</name>
    <dbReference type="NCBI Taxonomy" id="9544"/>
    <lineage>
        <taxon>Eukaryota</taxon>
        <taxon>Metazoa</taxon>
        <taxon>Chordata</taxon>
        <taxon>Craniata</taxon>
        <taxon>Vertebrata</taxon>
        <taxon>Euteleostomi</taxon>
        <taxon>Mammalia</taxon>
        <taxon>Eutheria</taxon>
        <taxon>Euarchontoglires</taxon>
        <taxon>Primates</taxon>
        <taxon>Haplorrhini</taxon>
        <taxon>Catarrhini</taxon>
        <taxon>Cercopithecidae</taxon>
        <taxon>Cercopithecinae</taxon>
        <taxon>Macaca</taxon>
    </lineage>
</organism>
<dbReference type="GO" id="GO:0005524">
    <property type="term" value="F:ATP binding"/>
    <property type="evidence" value="ECO:0007669"/>
    <property type="project" value="UniProtKB-KW"/>
</dbReference>
<evidence type="ECO:0000256" key="2">
    <source>
        <dbReference type="ARBA" id="ARBA00022737"/>
    </source>
</evidence>
<dbReference type="Gene3D" id="3.80.10.10">
    <property type="entry name" value="Ribonuclease Inhibitor"/>
    <property type="match status" value="1"/>
</dbReference>
<evidence type="ECO:0000256" key="1">
    <source>
        <dbReference type="ARBA" id="ARBA00022614"/>
    </source>
</evidence>